<evidence type="ECO:0008006" key="4">
    <source>
        <dbReference type="Google" id="ProtNLM"/>
    </source>
</evidence>
<feature type="region of interest" description="Disordered" evidence="1">
    <location>
        <begin position="154"/>
        <end position="184"/>
    </location>
</feature>
<feature type="compositionally biased region" description="Polar residues" evidence="1">
    <location>
        <begin position="171"/>
        <end position="184"/>
    </location>
</feature>
<gene>
    <name evidence="2" type="ORF">LSAT_V11C100009720</name>
</gene>
<reference evidence="2 3" key="1">
    <citation type="journal article" date="2017" name="Nat. Commun.">
        <title>Genome assembly with in vitro proximity ligation data and whole-genome triplication in lettuce.</title>
        <authorList>
            <person name="Reyes-Chin-Wo S."/>
            <person name="Wang Z."/>
            <person name="Yang X."/>
            <person name="Kozik A."/>
            <person name="Arikit S."/>
            <person name="Song C."/>
            <person name="Xia L."/>
            <person name="Froenicke L."/>
            <person name="Lavelle D.O."/>
            <person name="Truco M.J."/>
            <person name="Xia R."/>
            <person name="Zhu S."/>
            <person name="Xu C."/>
            <person name="Xu H."/>
            <person name="Xu X."/>
            <person name="Cox K."/>
            <person name="Korf I."/>
            <person name="Meyers B.C."/>
            <person name="Michelmore R.W."/>
        </authorList>
    </citation>
    <scope>NUCLEOTIDE SEQUENCE [LARGE SCALE GENOMIC DNA]</scope>
    <source>
        <strain evidence="3">cv. Salinas</strain>
        <tissue evidence="2">Seedlings</tissue>
    </source>
</reference>
<evidence type="ECO:0000256" key="1">
    <source>
        <dbReference type="SAM" id="MobiDB-lite"/>
    </source>
</evidence>
<sequence length="184" mass="21090">MLHVLKLAYVLDTKVAPIPTDPIHEAVKTVNPSTISDLEKQRTLRRESEELCVGHNKNALSDRLYDIFVSVKDPRELWSALELKYKAHEEELFHVGVTITKLAPSWKDFSNRMMHKSKDYSLDDLMKYLRIKEETHIREKHVKVESSVYHVSVGGSGHKIKPGGQKKELGTQKTKLQQTKSSES</sequence>
<comment type="caution">
    <text evidence="2">The sequence shown here is derived from an EMBL/GenBank/DDBJ whole genome shotgun (WGS) entry which is preliminary data.</text>
</comment>
<keyword evidence="3" id="KW-1185">Reference proteome</keyword>
<name>A0A9R1WTJ3_LACSA</name>
<organism evidence="2 3">
    <name type="scientific">Lactuca sativa</name>
    <name type="common">Garden lettuce</name>
    <dbReference type="NCBI Taxonomy" id="4236"/>
    <lineage>
        <taxon>Eukaryota</taxon>
        <taxon>Viridiplantae</taxon>
        <taxon>Streptophyta</taxon>
        <taxon>Embryophyta</taxon>
        <taxon>Tracheophyta</taxon>
        <taxon>Spermatophyta</taxon>
        <taxon>Magnoliopsida</taxon>
        <taxon>eudicotyledons</taxon>
        <taxon>Gunneridae</taxon>
        <taxon>Pentapetalae</taxon>
        <taxon>asterids</taxon>
        <taxon>campanulids</taxon>
        <taxon>Asterales</taxon>
        <taxon>Asteraceae</taxon>
        <taxon>Cichorioideae</taxon>
        <taxon>Cichorieae</taxon>
        <taxon>Lactucinae</taxon>
        <taxon>Lactuca</taxon>
    </lineage>
</organism>
<protein>
    <recommendedName>
        <fullName evidence="4">UBN2_2 domain-containing protein</fullName>
    </recommendedName>
</protein>
<dbReference type="Proteomes" id="UP000235145">
    <property type="component" value="Unassembled WGS sequence"/>
</dbReference>
<proteinExistence type="predicted"/>
<dbReference type="EMBL" id="NBSK02000001">
    <property type="protein sequence ID" value="KAJ0227843.1"/>
    <property type="molecule type" value="Genomic_DNA"/>
</dbReference>
<dbReference type="PANTHER" id="PTHR47592:SF30">
    <property type="entry name" value="CCHC-TYPE DOMAIN-CONTAINING PROTEIN"/>
    <property type="match status" value="1"/>
</dbReference>
<dbReference type="PANTHER" id="PTHR47592">
    <property type="entry name" value="PBF68 PROTEIN"/>
    <property type="match status" value="1"/>
</dbReference>
<dbReference type="AlphaFoldDB" id="A0A9R1WTJ3"/>
<evidence type="ECO:0000313" key="3">
    <source>
        <dbReference type="Proteomes" id="UP000235145"/>
    </source>
</evidence>
<accession>A0A9R1WTJ3</accession>
<evidence type="ECO:0000313" key="2">
    <source>
        <dbReference type="EMBL" id="KAJ0227843.1"/>
    </source>
</evidence>